<dbReference type="InterPro" id="IPR000504">
    <property type="entry name" value="RRM_dom"/>
</dbReference>
<dbReference type="SMART" id="SM00360">
    <property type="entry name" value="RRM"/>
    <property type="match status" value="1"/>
</dbReference>
<comment type="caution">
    <text evidence="6">The sequence shown here is derived from an EMBL/GenBank/DDBJ whole genome shotgun (WGS) entry which is preliminary data.</text>
</comment>
<dbReference type="SUPFAM" id="SSF54928">
    <property type="entry name" value="RNA-binding domain, RBD"/>
    <property type="match status" value="1"/>
</dbReference>
<dbReference type="InterPro" id="IPR012677">
    <property type="entry name" value="Nucleotide-bd_a/b_plait_sf"/>
</dbReference>
<dbReference type="EMBL" id="LSRX01000717">
    <property type="protein sequence ID" value="OLP90335.1"/>
    <property type="molecule type" value="Genomic_DNA"/>
</dbReference>
<feature type="region of interest" description="Disordered" evidence="4">
    <location>
        <begin position="427"/>
        <end position="463"/>
    </location>
</feature>
<feature type="domain" description="RRM" evidence="5">
    <location>
        <begin position="84"/>
        <end position="161"/>
    </location>
</feature>
<sequence length="797" mass="85420">MADHRLPDSLHSELGTPEALWPRWRKCPTRFDMLRQHNMSRSDPSSDRQTLGRPLLELAFPHQCWRRVLGLVLKLLWQVDPNSYRIFVGGLRKTTTEDRIHAHFARFGEVQVVEIKRQPDGTSRGFAFVRFARLDSVDRAIEAHAQHMIDNKWVDVKRHDNDAHSAGPASAYRDDRERKKKQATASSDDDAVDDRKAARSMLQQSMKNAMGQVDGDEKGEKGMNPAMMMGMMSMMNPMMMASMNPMMAMNMMGMQSRSEGGDGASGQPKAGSCAQSNGMGNFGSVQGEGVSGQGCVGGRGCCGGFGCGGCGGCTGCGPCSCSGCAGCAGCGGCGGFAGCGGCGGCPGCAGSGACGGCGGCGCCSGCGCCGGCCGGCGGSPGCCCGGACGNVLGGGPGCGANMSVGNCAANTAPGCGFVGGGRCAASTDSGPVSSKSGRSVPRGDLSEQAELRRHEAAPATREEEAKLRAMKLLSRVRLQTPCGACYQLSWRKQHVRLQRRLLAISVQEARRREQKAHEDAKARGANSVSTHVVDSMFSVLFGLGIACWYFDWFAVREQTRVERLTSWLRSREVAVVAFELDNVMCCRSRGEKGVTLFQLEDYFAGVSQEFVELAAALARRGFFMSAVVHGRPHEGGDRRDAVQSSRWWQSSKEANQPELVDGAELARKLIASRCPEALSSFKVFTCVGGPLRPQSRSVSFHRAGPSEEVGRVMSSVDDCIQYIAKEHRVSARRVVLFTASKELARDGADESWTAIHVPSSTEGFRFDDIQLPNDGESGWFELPEIIFNKVLRLMRLA</sequence>
<evidence type="ECO:0000256" key="4">
    <source>
        <dbReference type="SAM" id="MobiDB-lite"/>
    </source>
</evidence>
<organism evidence="6 7">
    <name type="scientific">Symbiodinium microadriaticum</name>
    <name type="common">Dinoflagellate</name>
    <name type="synonym">Zooxanthella microadriatica</name>
    <dbReference type="NCBI Taxonomy" id="2951"/>
    <lineage>
        <taxon>Eukaryota</taxon>
        <taxon>Sar</taxon>
        <taxon>Alveolata</taxon>
        <taxon>Dinophyceae</taxon>
        <taxon>Suessiales</taxon>
        <taxon>Symbiodiniaceae</taxon>
        <taxon>Symbiodinium</taxon>
    </lineage>
</organism>
<dbReference type="GO" id="GO:0005654">
    <property type="term" value="C:nucleoplasm"/>
    <property type="evidence" value="ECO:0007669"/>
    <property type="project" value="TreeGrafter"/>
</dbReference>
<dbReference type="GO" id="GO:0010468">
    <property type="term" value="P:regulation of gene expression"/>
    <property type="evidence" value="ECO:0007669"/>
    <property type="project" value="TreeGrafter"/>
</dbReference>
<dbReference type="PANTHER" id="PTHR48033:SF10">
    <property type="entry name" value="RNA-BINDING PROTEIN SQUID"/>
    <property type="match status" value="1"/>
</dbReference>
<proteinExistence type="predicted"/>
<gene>
    <name evidence="6" type="ORF">AK812_SmicGene28099</name>
</gene>
<feature type="compositionally biased region" description="Basic and acidic residues" evidence="4">
    <location>
        <begin position="449"/>
        <end position="463"/>
    </location>
</feature>
<feature type="region of interest" description="Disordered" evidence="4">
    <location>
        <begin position="160"/>
        <end position="194"/>
    </location>
</feature>
<evidence type="ECO:0000256" key="1">
    <source>
        <dbReference type="ARBA" id="ARBA00004123"/>
    </source>
</evidence>
<name>A0A1Q9D585_SYMMI</name>
<dbReference type="InterPro" id="IPR035979">
    <property type="entry name" value="RBD_domain_sf"/>
</dbReference>
<dbReference type="AlphaFoldDB" id="A0A1Q9D585"/>
<accession>A0A1Q9D585</accession>
<keyword evidence="3" id="KW-0694">RNA-binding</keyword>
<keyword evidence="7" id="KW-1185">Reference proteome</keyword>
<feature type="compositionally biased region" description="Polar residues" evidence="4">
    <location>
        <begin position="427"/>
        <end position="437"/>
    </location>
</feature>
<comment type="subcellular location">
    <subcellularLocation>
        <location evidence="1">Nucleus</location>
    </subcellularLocation>
</comment>
<evidence type="ECO:0000256" key="2">
    <source>
        <dbReference type="ARBA" id="ARBA00023242"/>
    </source>
</evidence>
<dbReference type="CDD" id="cd00590">
    <property type="entry name" value="RRM_SF"/>
    <property type="match status" value="1"/>
</dbReference>
<dbReference type="Proteomes" id="UP000186817">
    <property type="component" value="Unassembled WGS sequence"/>
</dbReference>
<evidence type="ECO:0000313" key="6">
    <source>
        <dbReference type="EMBL" id="OLP90335.1"/>
    </source>
</evidence>
<dbReference type="OrthoDB" id="410844at2759"/>
<dbReference type="GO" id="GO:0003723">
    <property type="term" value="F:RNA binding"/>
    <property type="evidence" value="ECO:0007669"/>
    <property type="project" value="UniProtKB-UniRule"/>
</dbReference>
<evidence type="ECO:0000313" key="7">
    <source>
        <dbReference type="Proteomes" id="UP000186817"/>
    </source>
</evidence>
<keyword evidence="2" id="KW-0539">Nucleus</keyword>
<protein>
    <recommendedName>
        <fullName evidence="5">RRM domain-containing protein</fullName>
    </recommendedName>
</protein>
<evidence type="ECO:0000256" key="3">
    <source>
        <dbReference type="PROSITE-ProRule" id="PRU00176"/>
    </source>
</evidence>
<dbReference type="Pfam" id="PF00076">
    <property type="entry name" value="RRM_1"/>
    <property type="match status" value="1"/>
</dbReference>
<dbReference type="PROSITE" id="PS50102">
    <property type="entry name" value="RRM"/>
    <property type="match status" value="1"/>
</dbReference>
<reference evidence="6 7" key="1">
    <citation type="submission" date="2016-02" db="EMBL/GenBank/DDBJ databases">
        <title>Genome analysis of coral dinoflagellate symbionts highlights evolutionary adaptations to a symbiotic lifestyle.</title>
        <authorList>
            <person name="Aranda M."/>
            <person name="Li Y."/>
            <person name="Liew Y.J."/>
            <person name="Baumgarten S."/>
            <person name="Simakov O."/>
            <person name="Wilson M."/>
            <person name="Piel J."/>
            <person name="Ashoor H."/>
            <person name="Bougouffa S."/>
            <person name="Bajic V.B."/>
            <person name="Ryu T."/>
            <person name="Ravasi T."/>
            <person name="Bayer T."/>
            <person name="Micklem G."/>
            <person name="Kim H."/>
            <person name="Bhak J."/>
            <person name="Lajeunesse T.C."/>
            <person name="Voolstra C.R."/>
        </authorList>
    </citation>
    <scope>NUCLEOTIDE SEQUENCE [LARGE SCALE GENOMIC DNA]</scope>
    <source>
        <strain evidence="6 7">CCMP2467</strain>
    </source>
</reference>
<dbReference type="PANTHER" id="PTHR48033">
    <property type="entry name" value="RNA-BINDING (RRM/RBD/RNP MOTIFS) FAMILY PROTEIN"/>
    <property type="match status" value="1"/>
</dbReference>
<evidence type="ECO:0000259" key="5">
    <source>
        <dbReference type="PROSITE" id="PS50102"/>
    </source>
</evidence>
<dbReference type="GO" id="GO:0000785">
    <property type="term" value="C:chromatin"/>
    <property type="evidence" value="ECO:0007669"/>
    <property type="project" value="TreeGrafter"/>
</dbReference>
<dbReference type="Gene3D" id="3.30.70.330">
    <property type="match status" value="1"/>
</dbReference>